<dbReference type="InterPro" id="IPR004750">
    <property type="entry name" value="Sugar_efflux"/>
</dbReference>
<dbReference type="GO" id="GO:1904659">
    <property type="term" value="P:D-glucose transmembrane transport"/>
    <property type="evidence" value="ECO:0007669"/>
    <property type="project" value="TreeGrafter"/>
</dbReference>
<keyword evidence="5" id="KW-0997">Cell inner membrane</keyword>
<dbReference type="Pfam" id="PF07690">
    <property type="entry name" value="MFS_1"/>
    <property type="match status" value="1"/>
</dbReference>
<dbReference type="PROSITE" id="PS50850">
    <property type="entry name" value="MFS"/>
    <property type="match status" value="1"/>
</dbReference>
<keyword evidence="4" id="KW-1003">Cell membrane</keyword>
<organism evidence="10 11">
    <name type="scientific">Serratia fonticola</name>
    <dbReference type="NCBI Taxonomy" id="47917"/>
    <lineage>
        <taxon>Bacteria</taxon>
        <taxon>Pseudomonadati</taxon>
        <taxon>Pseudomonadota</taxon>
        <taxon>Gammaproteobacteria</taxon>
        <taxon>Enterobacterales</taxon>
        <taxon>Yersiniaceae</taxon>
        <taxon>Serratia</taxon>
    </lineage>
</organism>
<dbReference type="PANTHER" id="PTHR23535">
    <property type="entry name" value="SUGAR EFFLUX TRANSPORTER A-RELATED"/>
    <property type="match status" value="1"/>
</dbReference>
<dbReference type="CDD" id="cd17471">
    <property type="entry name" value="MFS_Set"/>
    <property type="match status" value="1"/>
</dbReference>
<dbReference type="EMBL" id="LR134492">
    <property type="protein sequence ID" value="VEI63655.1"/>
    <property type="molecule type" value="Genomic_DNA"/>
</dbReference>
<evidence type="ECO:0000256" key="3">
    <source>
        <dbReference type="ARBA" id="ARBA00022448"/>
    </source>
</evidence>
<dbReference type="FunFam" id="1.20.1250.20:FF:000125">
    <property type="entry name" value="Sugar efflux transporter SetB"/>
    <property type="match status" value="1"/>
</dbReference>
<evidence type="ECO:0000313" key="11">
    <source>
        <dbReference type="Proteomes" id="UP000270487"/>
    </source>
</evidence>
<dbReference type="InterPro" id="IPR036259">
    <property type="entry name" value="MFS_trans_sf"/>
</dbReference>
<evidence type="ECO:0000256" key="9">
    <source>
        <dbReference type="ARBA" id="ARBA00023136"/>
    </source>
</evidence>
<dbReference type="Gene3D" id="1.20.1250.20">
    <property type="entry name" value="MFS general substrate transporter like domains"/>
    <property type="match status" value="2"/>
</dbReference>
<dbReference type="GO" id="GO:0005886">
    <property type="term" value="C:plasma membrane"/>
    <property type="evidence" value="ECO:0007669"/>
    <property type="project" value="UniProtKB-SubCell"/>
</dbReference>
<protein>
    <submittedName>
        <fullName evidence="10">Sugar efflux transporter A</fullName>
    </submittedName>
</protein>
<name>A0A0F7HBR2_SERFO</name>
<keyword evidence="7" id="KW-0812">Transmembrane</keyword>
<evidence type="ECO:0000256" key="6">
    <source>
        <dbReference type="ARBA" id="ARBA00022597"/>
    </source>
</evidence>
<keyword evidence="3" id="KW-0813">Transport</keyword>
<accession>A0A0F7HBR2</accession>
<dbReference type="InterPro" id="IPR020846">
    <property type="entry name" value="MFS_dom"/>
</dbReference>
<reference evidence="10 11" key="1">
    <citation type="submission" date="2018-12" db="EMBL/GenBank/DDBJ databases">
        <authorList>
            <consortium name="Pathogen Informatics"/>
        </authorList>
    </citation>
    <scope>NUCLEOTIDE SEQUENCE [LARGE SCALE GENOMIC DNA]</scope>
    <source>
        <strain evidence="10 11">NCTC13193</strain>
    </source>
</reference>
<dbReference type="PANTHER" id="PTHR23535:SF2">
    <property type="entry name" value="SUGAR EFFLUX TRANSPORTER A-RELATED"/>
    <property type="match status" value="1"/>
</dbReference>
<keyword evidence="8" id="KW-1133">Transmembrane helix</keyword>
<sequence>MSFRRWLPRRFNPVFAAFLLIAFLTGIAGALQAPTLSLFLTTEVKVRPLWVGMFYTVNAIAGIAVSFLLAKRSDTRGDRRKLILVCCAMAVGNSLLFAFNRDYLTLITAGVLLAAIANTAMPQIFALAREYADSSAREVVMFSSVMRAQLSLAWVIGPPLSFMLALNYGFTVMFIIAAGIFVVSVLLVWLILPSVPRANVEISVDSPPIAPISAWRDPDVRLLFVASMLMWTCNTMYIIDMPLYITADLGLPERLAGWLMGTAAGLEIPAMLLAGYYVKRFGKRNMMLFAVAAGVLFYAGLVLFKFQSALMVLQLFNAVFIGIVAGIGMLYFQDLMPGRPGAATTMFTNSISTGVILAGVLQGALVENFGHYAVYYLITLLAILALWMCAKVREV</sequence>
<dbReference type="InterPro" id="IPR011701">
    <property type="entry name" value="MFS"/>
</dbReference>
<dbReference type="NCBIfam" id="TIGR00899">
    <property type="entry name" value="2A0120"/>
    <property type="match status" value="1"/>
</dbReference>
<comment type="similarity">
    <text evidence="2">Belongs to the major facilitator superfamily. Set transporter family.</text>
</comment>
<dbReference type="FunFam" id="1.20.1250.20:FF:000151">
    <property type="entry name" value="Sugar efflux transporter SetB"/>
    <property type="match status" value="1"/>
</dbReference>
<comment type="subcellular location">
    <subcellularLocation>
        <location evidence="1">Cell inner membrane</location>
        <topology evidence="1">Multi-pass membrane protein</topology>
    </subcellularLocation>
</comment>
<dbReference type="KEGG" id="sfw:WN53_11955"/>
<keyword evidence="6" id="KW-0762">Sugar transport</keyword>
<dbReference type="GeneID" id="30320884"/>
<evidence type="ECO:0000313" key="10">
    <source>
        <dbReference type="EMBL" id="VEI63655.1"/>
    </source>
</evidence>
<evidence type="ECO:0000256" key="7">
    <source>
        <dbReference type="ARBA" id="ARBA00022692"/>
    </source>
</evidence>
<evidence type="ECO:0000256" key="2">
    <source>
        <dbReference type="ARBA" id="ARBA00006523"/>
    </source>
</evidence>
<dbReference type="AlphaFoldDB" id="A0A0F7HBR2"/>
<dbReference type="GO" id="GO:0036448">
    <property type="term" value="P:cellular response to glucose-phosphate stress"/>
    <property type="evidence" value="ECO:0007669"/>
    <property type="project" value="TreeGrafter"/>
</dbReference>
<evidence type="ECO:0000256" key="4">
    <source>
        <dbReference type="ARBA" id="ARBA00022475"/>
    </source>
</evidence>
<proteinExistence type="inferred from homology"/>
<dbReference type="SUPFAM" id="SSF103473">
    <property type="entry name" value="MFS general substrate transporter"/>
    <property type="match status" value="1"/>
</dbReference>
<dbReference type="GO" id="GO:0015767">
    <property type="term" value="P:lactose transport"/>
    <property type="evidence" value="ECO:0007669"/>
    <property type="project" value="TreeGrafter"/>
</dbReference>
<dbReference type="GO" id="GO:0005351">
    <property type="term" value="F:carbohydrate:proton symporter activity"/>
    <property type="evidence" value="ECO:0007669"/>
    <property type="project" value="InterPro"/>
</dbReference>
<dbReference type="Proteomes" id="UP000270487">
    <property type="component" value="Chromosome"/>
</dbReference>
<evidence type="ECO:0000256" key="8">
    <source>
        <dbReference type="ARBA" id="ARBA00022989"/>
    </source>
</evidence>
<evidence type="ECO:0000256" key="1">
    <source>
        <dbReference type="ARBA" id="ARBA00004429"/>
    </source>
</evidence>
<keyword evidence="9" id="KW-0472">Membrane</keyword>
<dbReference type="STRING" id="47917.AV650_07515"/>
<evidence type="ECO:0000256" key="5">
    <source>
        <dbReference type="ARBA" id="ARBA00022519"/>
    </source>
</evidence>
<gene>
    <name evidence="10" type="primary">setA</name>
    <name evidence="10" type="ORF">NCTC13193_00846</name>
</gene>
<dbReference type="RefSeq" id="WP_024483543.1">
    <property type="nucleotide sequence ID" value="NZ_CAMISF010000006.1"/>
</dbReference>